<protein>
    <recommendedName>
        <fullName evidence="3">Polyketide cyclase/dehydrase</fullName>
    </recommendedName>
</protein>
<reference evidence="1" key="1">
    <citation type="submission" date="2022-11" db="EMBL/GenBank/DDBJ databases">
        <authorList>
            <person name="Somphong A."/>
            <person name="Phongsopitanun W."/>
        </authorList>
    </citation>
    <scope>NUCLEOTIDE SEQUENCE</scope>
    <source>
        <strain evidence="1">Pm04-4</strain>
    </source>
</reference>
<evidence type="ECO:0000313" key="1">
    <source>
        <dbReference type="EMBL" id="MCY1144906.1"/>
    </source>
</evidence>
<dbReference type="EMBL" id="JAPNTZ010000022">
    <property type="protein sequence ID" value="MCY1144906.1"/>
    <property type="molecule type" value="Genomic_DNA"/>
</dbReference>
<proteinExistence type="predicted"/>
<name>A0ABT4BEF8_9ACTN</name>
<dbReference type="RefSeq" id="WP_267569495.1">
    <property type="nucleotide sequence ID" value="NZ_JAPNTZ010000022.1"/>
</dbReference>
<accession>A0ABT4BEF8</accession>
<dbReference type="Proteomes" id="UP001151002">
    <property type="component" value="Unassembled WGS sequence"/>
</dbReference>
<evidence type="ECO:0000313" key="2">
    <source>
        <dbReference type="Proteomes" id="UP001151002"/>
    </source>
</evidence>
<organism evidence="1 2">
    <name type="scientific">Paractinoplanes pyxinae</name>
    <dbReference type="NCBI Taxonomy" id="2997416"/>
    <lineage>
        <taxon>Bacteria</taxon>
        <taxon>Bacillati</taxon>
        <taxon>Actinomycetota</taxon>
        <taxon>Actinomycetes</taxon>
        <taxon>Micromonosporales</taxon>
        <taxon>Micromonosporaceae</taxon>
        <taxon>Paractinoplanes</taxon>
    </lineage>
</organism>
<gene>
    <name evidence="1" type="ORF">OWR29_43500</name>
</gene>
<evidence type="ECO:0008006" key="3">
    <source>
        <dbReference type="Google" id="ProtNLM"/>
    </source>
</evidence>
<keyword evidence="2" id="KW-1185">Reference proteome</keyword>
<sequence length="140" mass="15478">MTQLLELRAIVEASPDRVAEVLLDVRPGGRSPIAVTGRVDETDTGDEFVVVHDGSRITVTVDRDARMVSQQGEWWYRGVYEVTPDQRGSQVVFRVLNVAPRARWAVRFVARGPLRAAPAQFGAQIEHLGRQLGTGAWVEG</sequence>
<comment type="caution">
    <text evidence="1">The sequence shown here is derived from an EMBL/GenBank/DDBJ whole genome shotgun (WGS) entry which is preliminary data.</text>
</comment>